<feature type="transmembrane region" description="Helical" evidence="1">
    <location>
        <begin position="7"/>
        <end position="26"/>
    </location>
</feature>
<dbReference type="Proteomes" id="UP000184159">
    <property type="component" value="Unassembled WGS sequence"/>
</dbReference>
<evidence type="ECO:0000256" key="1">
    <source>
        <dbReference type="SAM" id="Phobius"/>
    </source>
</evidence>
<proteinExistence type="predicted"/>
<keyword evidence="3" id="KW-1185">Reference proteome</keyword>
<dbReference type="AlphaFoldDB" id="A0A1M4YG53"/>
<keyword evidence="1" id="KW-0472">Membrane</keyword>
<sequence>MNFTNKLFLSINITLVLFLLYLVTVAKDLYPLYECFVLDGYQYVGETYAKYYRGYIVLVFGSLLILVSCMLFSELAEEKRRVIDSEYEH</sequence>
<name>A0A1M4YG53_VIBGA</name>
<evidence type="ECO:0000313" key="2">
    <source>
        <dbReference type="EMBL" id="SHF04755.1"/>
    </source>
</evidence>
<dbReference type="EMBL" id="FQUH01000005">
    <property type="protein sequence ID" value="SHF04755.1"/>
    <property type="molecule type" value="Genomic_DNA"/>
</dbReference>
<reference evidence="3" key="1">
    <citation type="submission" date="2016-11" db="EMBL/GenBank/DDBJ databases">
        <authorList>
            <person name="Varghese N."/>
            <person name="Submissions S."/>
        </authorList>
    </citation>
    <scope>NUCLEOTIDE SEQUENCE [LARGE SCALE GENOMIC DNA]</scope>
    <source>
        <strain evidence="3">DSM 21264</strain>
    </source>
</reference>
<evidence type="ECO:0000313" key="3">
    <source>
        <dbReference type="Proteomes" id="UP000184159"/>
    </source>
</evidence>
<keyword evidence="1" id="KW-0812">Transmembrane</keyword>
<gene>
    <name evidence="2" type="ORF">SAMN02745781_01307</name>
</gene>
<feature type="transmembrane region" description="Helical" evidence="1">
    <location>
        <begin position="52"/>
        <end position="72"/>
    </location>
</feature>
<organism evidence="2 3">
    <name type="scientific">Vibrio gazogenes DSM 21264 = NBRC 103151</name>
    <dbReference type="NCBI Taxonomy" id="1123492"/>
    <lineage>
        <taxon>Bacteria</taxon>
        <taxon>Pseudomonadati</taxon>
        <taxon>Pseudomonadota</taxon>
        <taxon>Gammaproteobacteria</taxon>
        <taxon>Vibrionales</taxon>
        <taxon>Vibrionaceae</taxon>
        <taxon>Vibrio</taxon>
    </lineage>
</organism>
<protein>
    <submittedName>
        <fullName evidence="2">Uncharacterized protein</fullName>
    </submittedName>
</protein>
<accession>A0A1M4YG53</accession>
<keyword evidence="1" id="KW-1133">Transmembrane helix</keyword>